<evidence type="ECO:0000259" key="2">
    <source>
        <dbReference type="Pfam" id="PF04773"/>
    </source>
</evidence>
<evidence type="ECO:0000313" key="5">
    <source>
        <dbReference type="Proteomes" id="UP001595818"/>
    </source>
</evidence>
<proteinExistence type="predicted"/>
<dbReference type="PANTHER" id="PTHR30273">
    <property type="entry name" value="PERIPLASMIC SIGNAL SENSOR AND SIGMA FACTOR ACTIVATOR FECR-RELATED"/>
    <property type="match status" value="1"/>
</dbReference>
<accession>A0ABV9SX38</accession>
<gene>
    <name evidence="4" type="ORF">ACFPFU_04660</name>
</gene>
<feature type="domain" description="Protein FecR C-terminal" evidence="3">
    <location>
        <begin position="239"/>
        <end position="310"/>
    </location>
</feature>
<evidence type="ECO:0000259" key="3">
    <source>
        <dbReference type="Pfam" id="PF16344"/>
    </source>
</evidence>
<keyword evidence="5" id="KW-1185">Reference proteome</keyword>
<evidence type="ECO:0000256" key="1">
    <source>
        <dbReference type="SAM" id="Phobius"/>
    </source>
</evidence>
<reference evidence="5" key="1">
    <citation type="journal article" date="2019" name="Int. J. Syst. Evol. Microbiol.">
        <title>The Global Catalogue of Microorganisms (GCM) 10K type strain sequencing project: providing services to taxonomists for standard genome sequencing and annotation.</title>
        <authorList>
            <consortium name="The Broad Institute Genomics Platform"/>
            <consortium name="The Broad Institute Genome Sequencing Center for Infectious Disease"/>
            <person name="Wu L."/>
            <person name="Ma J."/>
        </authorList>
    </citation>
    <scope>NUCLEOTIDE SEQUENCE [LARGE SCALE GENOMIC DNA]</scope>
    <source>
        <strain evidence="5">CGMCC 4.7466</strain>
    </source>
</reference>
<dbReference type="Proteomes" id="UP001595818">
    <property type="component" value="Unassembled WGS sequence"/>
</dbReference>
<keyword evidence="1" id="KW-0472">Membrane</keyword>
<dbReference type="PIRSF" id="PIRSF018266">
    <property type="entry name" value="FecR"/>
    <property type="match status" value="1"/>
</dbReference>
<keyword evidence="1" id="KW-0812">Transmembrane</keyword>
<dbReference type="InterPro" id="IPR006860">
    <property type="entry name" value="FecR"/>
</dbReference>
<keyword evidence="1" id="KW-1133">Transmembrane helix</keyword>
<dbReference type="PANTHER" id="PTHR30273:SF2">
    <property type="entry name" value="PROTEIN FECR"/>
    <property type="match status" value="1"/>
</dbReference>
<feature type="transmembrane region" description="Helical" evidence="1">
    <location>
        <begin position="69"/>
        <end position="91"/>
    </location>
</feature>
<organism evidence="4 5">
    <name type="scientific">Negadavirga shengliensis</name>
    <dbReference type="NCBI Taxonomy" id="1389218"/>
    <lineage>
        <taxon>Bacteria</taxon>
        <taxon>Pseudomonadati</taxon>
        <taxon>Bacteroidota</taxon>
        <taxon>Cytophagia</taxon>
        <taxon>Cytophagales</taxon>
        <taxon>Cyclobacteriaceae</taxon>
        <taxon>Negadavirga</taxon>
    </lineage>
</organism>
<evidence type="ECO:0000313" key="4">
    <source>
        <dbReference type="EMBL" id="MFC4870967.1"/>
    </source>
</evidence>
<dbReference type="Gene3D" id="3.55.50.30">
    <property type="match status" value="1"/>
</dbReference>
<dbReference type="RefSeq" id="WP_377061998.1">
    <property type="nucleotide sequence ID" value="NZ_JBHSJJ010000002.1"/>
</dbReference>
<name>A0ABV9SX38_9BACT</name>
<dbReference type="Pfam" id="PF16344">
    <property type="entry name" value="FecR_C"/>
    <property type="match status" value="1"/>
</dbReference>
<sequence length="317" mass="36006">MKLKTIFELAREYLSAASPEADKQKFESLLEGLASRGQDPDEEMLADSKDKILKRLRQARNRKSRSRQIFLMVRKYAAGLLLLGLLAWSYYHIQDTMSSEPQRIVKVTEVGVRSTVTLSDGSMVRLNENSTLEFPEVFEGDERVVYLSGEAFFDIQPDADRPFKVFSGKSEIVVLGTSFNVNSFKKTEITVASGKVKVSDIQTRENVELVRGQQAVLDSGVIQVLAVNPDFYIGWHTRRLVFEEESVEQVFRILERVYGVTIELNKNSPQIDCLVTGFYEGERIETILKGLTHIIDFKYETDIATKTITINLIKCKS</sequence>
<dbReference type="EMBL" id="JBHSJJ010000002">
    <property type="protein sequence ID" value="MFC4870967.1"/>
    <property type="molecule type" value="Genomic_DNA"/>
</dbReference>
<dbReference type="Pfam" id="PF04773">
    <property type="entry name" value="FecR"/>
    <property type="match status" value="1"/>
</dbReference>
<feature type="domain" description="FecR protein" evidence="2">
    <location>
        <begin position="107"/>
        <end position="197"/>
    </location>
</feature>
<protein>
    <submittedName>
        <fullName evidence="4">FecR family protein</fullName>
    </submittedName>
</protein>
<dbReference type="InterPro" id="IPR012373">
    <property type="entry name" value="Ferrdict_sens_TM"/>
</dbReference>
<comment type="caution">
    <text evidence="4">The sequence shown here is derived from an EMBL/GenBank/DDBJ whole genome shotgun (WGS) entry which is preliminary data.</text>
</comment>
<dbReference type="InterPro" id="IPR032508">
    <property type="entry name" value="FecR_C"/>
</dbReference>
<dbReference type="Gene3D" id="2.60.120.1440">
    <property type="match status" value="1"/>
</dbReference>